<feature type="coiled-coil region" evidence="3">
    <location>
        <begin position="177"/>
        <end position="225"/>
    </location>
</feature>
<evidence type="ECO:0000313" key="6">
    <source>
        <dbReference type="RefSeq" id="XP_022149489.1"/>
    </source>
</evidence>
<dbReference type="RefSeq" id="XP_022149489.1">
    <property type="nucleotide sequence ID" value="XM_022293797.1"/>
</dbReference>
<dbReference type="PANTHER" id="PTHR31580">
    <property type="entry name" value="FILAMENT-LIKE PLANT PROTEIN 4"/>
    <property type="match status" value="1"/>
</dbReference>
<feature type="region of interest" description="Disordered" evidence="4">
    <location>
        <begin position="478"/>
        <end position="501"/>
    </location>
</feature>
<dbReference type="KEGG" id="mcha:111017909"/>
<feature type="compositionally biased region" description="Polar residues" evidence="4">
    <location>
        <begin position="302"/>
        <end position="316"/>
    </location>
</feature>
<keyword evidence="5" id="KW-1185">Reference proteome</keyword>
<feature type="coiled-coil region" evidence="3">
    <location>
        <begin position="32"/>
        <end position="101"/>
    </location>
</feature>
<dbReference type="Proteomes" id="UP000504603">
    <property type="component" value="Unplaced"/>
</dbReference>
<accession>A0A6J1D769</accession>
<sequence>MDQKTWLWRKKSSEKITVSSDKVNVSVNKNEEETLLIDKARLEKDLEIANDKLSVALSECRTKDELVKKLTNMEQEAIAGWEKAKSEAATLKQELNDAVQKRFAGEERVIHLDAALKECMQQLRFVREEQEQRIHDAVSKTSNEFEKTQKILEEKLADTGKRLSKLGGENTQLSKALLVKEKMIEDLNRQLAGVEADLNGLVSRLESIEKENATFKYEVRVLEKEVEIRNEEREFNRRTADASHKQHLESVKKIAKLESECQRLRLLVRKRLPGPAALVKMKNEVEMLGRDSFEIRRRHLNPTGSLDSSLENSPETPNKRISVLTSRVSVLEEENSALKEALNKKNNELQVAKSIHARASPKSLQVESPRELSNGHKIMESGKSITLPELPLASMSDAGSDDKVSSAESWASAMISDLEHFKHGKHKGSITCKIVGSSDLDLMDDFVEMEKLAIVSVEKPAGNSQILSNEVNGKPKALETEQNGCCPESKETVPDTMSGDISKGEVPDWIQSILKMVFDQSSFSRRDPEQILEDIRAAIKCQNRENYIDTKENANHCDEPNLPGSDLQKPLGTDPVSEVNDIDITSVKKHNQHQVDLQGSISRLIELVEGISVSSSDEDNSSCRKDGFYSETPTGFMVRVFQWKTLELNTILKQFIHDCYDLLNGKADLGNFLQEINSTLDWIMNHCFSLQDVSSMRDSIKKRFDWDESRSDCELETGTTVHVPEVDRPRVLREQFSWYSVPTGEVQPALTEGNRKLKEELTIVESTKKDLEAKLQSTTIKIETLTNQLQESEKKVVNLRKELETLTESKGSIEGQIVNQNLVNQDLEAQLMAARTELNETRRKVAALEVELDNKNNCFEELEATCLELQLQLESTKKLNPNTDLGQEEKQLRTEWEITTASEKLAECQETILNLGKQLKALATPKEAALLDKVITTANDETQTCSISTTTTTPVTDMAPTPTPTVSSIKMTNNRFSLLDQMLAEDDATTRDHKFPKPIEVDGNPTSTLDPDKVVDPHKAILIWNGHRDSVGSLAIVPSRKRGDGGLWRKLLWRKKKVKSQKKALLFAS</sequence>
<dbReference type="InterPro" id="IPR008587">
    <property type="entry name" value="FPP_plant"/>
</dbReference>
<comment type="similarity">
    <text evidence="1">Belongs to the FPP family.</text>
</comment>
<feature type="coiled-coil region" evidence="3">
    <location>
        <begin position="754"/>
        <end position="879"/>
    </location>
</feature>
<organism evidence="5 6">
    <name type="scientific">Momordica charantia</name>
    <name type="common">Bitter gourd</name>
    <name type="synonym">Balsam pear</name>
    <dbReference type="NCBI Taxonomy" id="3673"/>
    <lineage>
        <taxon>Eukaryota</taxon>
        <taxon>Viridiplantae</taxon>
        <taxon>Streptophyta</taxon>
        <taxon>Embryophyta</taxon>
        <taxon>Tracheophyta</taxon>
        <taxon>Spermatophyta</taxon>
        <taxon>Magnoliopsida</taxon>
        <taxon>eudicotyledons</taxon>
        <taxon>Gunneridae</taxon>
        <taxon>Pentapetalae</taxon>
        <taxon>rosids</taxon>
        <taxon>fabids</taxon>
        <taxon>Cucurbitales</taxon>
        <taxon>Cucurbitaceae</taxon>
        <taxon>Momordiceae</taxon>
        <taxon>Momordica</taxon>
    </lineage>
</organism>
<feature type="coiled-coil region" evidence="3">
    <location>
        <begin position="321"/>
        <end position="355"/>
    </location>
</feature>
<evidence type="ECO:0000256" key="3">
    <source>
        <dbReference type="SAM" id="Coils"/>
    </source>
</evidence>
<dbReference type="AlphaFoldDB" id="A0A6J1D769"/>
<gene>
    <name evidence="6" type="primary">LOC111017909</name>
</gene>
<protein>
    <submittedName>
        <fullName evidence="6">Filament-like plant protein 7</fullName>
    </submittedName>
</protein>
<dbReference type="OrthoDB" id="1917992at2759"/>
<evidence type="ECO:0000256" key="2">
    <source>
        <dbReference type="ARBA" id="ARBA00023054"/>
    </source>
</evidence>
<name>A0A6J1D769_MOMCH</name>
<dbReference type="PANTHER" id="PTHR31580:SF22">
    <property type="entry name" value="FILAMENT-LIKE PLANT PROTEIN 7"/>
    <property type="match status" value="1"/>
</dbReference>
<dbReference type="Pfam" id="PF05911">
    <property type="entry name" value="FPP"/>
    <property type="match status" value="1"/>
</dbReference>
<feature type="region of interest" description="Disordered" evidence="4">
    <location>
        <begin position="301"/>
        <end position="320"/>
    </location>
</feature>
<keyword evidence="2 3" id="KW-0175">Coiled coil</keyword>
<evidence type="ECO:0000256" key="4">
    <source>
        <dbReference type="SAM" id="MobiDB-lite"/>
    </source>
</evidence>
<proteinExistence type="inferred from homology"/>
<evidence type="ECO:0000313" key="5">
    <source>
        <dbReference type="Proteomes" id="UP000504603"/>
    </source>
</evidence>
<dbReference type="GeneID" id="111017909"/>
<reference evidence="6" key="1">
    <citation type="submission" date="2025-08" db="UniProtKB">
        <authorList>
            <consortium name="RefSeq"/>
        </authorList>
    </citation>
    <scope>IDENTIFICATION</scope>
    <source>
        <strain evidence="6">OHB3-1</strain>
    </source>
</reference>
<evidence type="ECO:0000256" key="1">
    <source>
        <dbReference type="ARBA" id="ARBA00005921"/>
    </source>
</evidence>